<sequence length="125" mass="13764">MACATPCSALMQSYFLYSAILALKLLALAPIASIVCNPEKVQRANISDLKNLTPFWLVAALYMTTSPDEKTALTLLRAYVVARFIAAAGYIIKLPHKTTEFAFFVSFAITCFMGAWVVITYRTAI</sequence>
<evidence type="ECO:0000313" key="2">
    <source>
        <dbReference type="Proteomes" id="UP000824533"/>
    </source>
</evidence>
<dbReference type="Proteomes" id="UP000824533">
    <property type="component" value="Linkage Group LG02"/>
</dbReference>
<organism evidence="1 2">
    <name type="scientific">Dendrolimus kikuchii</name>
    <dbReference type="NCBI Taxonomy" id="765133"/>
    <lineage>
        <taxon>Eukaryota</taxon>
        <taxon>Metazoa</taxon>
        <taxon>Ecdysozoa</taxon>
        <taxon>Arthropoda</taxon>
        <taxon>Hexapoda</taxon>
        <taxon>Insecta</taxon>
        <taxon>Pterygota</taxon>
        <taxon>Neoptera</taxon>
        <taxon>Endopterygota</taxon>
        <taxon>Lepidoptera</taxon>
        <taxon>Glossata</taxon>
        <taxon>Ditrysia</taxon>
        <taxon>Bombycoidea</taxon>
        <taxon>Lasiocampidae</taxon>
        <taxon>Dendrolimus</taxon>
    </lineage>
</organism>
<protein>
    <submittedName>
        <fullName evidence="1">Uncharacterized protein</fullName>
    </submittedName>
</protein>
<comment type="caution">
    <text evidence="1">The sequence shown here is derived from an EMBL/GenBank/DDBJ whole genome shotgun (WGS) entry which is preliminary data.</text>
</comment>
<accession>A0ACC1DJ74</accession>
<gene>
    <name evidence="1" type="ORF">K1T71_001412</name>
</gene>
<reference evidence="1 2" key="1">
    <citation type="journal article" date="2021" name="Front. Genet.">
        <title>Chromosome-Level Genome Assembly Reveals Significant Gene Expansion in the Toll and IMD Signaling Pathways of Dendrolimus kikuchii.</title>
        <authorList>
            <person name="Zhou J."/>
            <person name="Wu P."/>
            <person name="Xiong Z."/>
            <person name="Liu N."/>
            <person name="Zhao N."/>
            <person name="Ji M."/>
            <person name="Qiu Y."/>
            <person name="Yang B."/>
        </authorList>
    </citation>
    <scope>NUCLEOTIDE SEQUENCE [LARGE SCALE GENOMIC DNA]</scope>
    <source>
        <strain evidence="1">Ann1</strain>
    </source>
</reference>
<evidence type="ECO:0000313" key="1">
    <source>
        <dbReference type="EMBL" id="KAJ0183436.1"/>
    </source>
</evidence>
<name>A0ACC1DJ74_9NEOP</name>
<dbReference type="EMBL" id="CM034388">
    <property type="protein sequence ID" value="KAJ0183436.1"/>
    <property type="molecule type" value="Genomic_DNA"/>
</dbReference>
<proteinExistence type="predicted"/>
<keyword evidence="2" id="KW-1185">Reference proteome</keyword>